<evidence type="ECO:0000256" key="5">
    <source>
        <dbReference type="ARBA" id="ARBA00023136"/>
    </source>
</evidence>
<keyword evidence="4 6" id="KW-1133">Transmembrane helix</keyword>
<evidence type="ECO:0000313" key="8">
    <source>
        <dbReference type="Proteomes" id="UP001589683"/>
    </source>
</evidence>
<name>A0ABV5JIU0_9RHOB</name>
<dbReference type="PANTHER" id="PTHR33529">
    <property type="entry name" value="SLR0882 PROTEIN-RELATED"/>
    <property type="match status" value="1"/>
</dbReference>
<protein>
    <submittedName>
        <fullName evidence="7">LPS export ABC transporter permease LptG</fullName>
    </submittedName>
</protein>
<dbReference type="PANTHER" id="PTHR33529:SF2">
    <property type="entry name" value="LIPOPOLYSACCHARIDE EXPORT SYSTEM PERMEASE PROTEIN LPTG"/>
    <property type="match status" value="1"/>
</dbReference>
<reference evidence="7 8" key="1">
    <citation type="submission" date="2024-09" db="EMBL/GenBank/DDBJ databases">
        <authorList>
            <person name="Sun Q."/>
            <person name="Mori K."/>
        </authorList>
    </citation>
    <scope>NUCLEOTIDE SEQUENCE [LARGE SCALE GENOMIC DNA]</scope>
    <source>
        <strain evidence="7 8">CECT 8726</strain>
    </source>
</reference>
<proteinExistence type="predicted"/>
<accession>A0ABV5JIU0</accession>
<organism evidence="7 8">
    <name type="scientific">Pseudohalocynthiibacter aestuariivivens</name>
    <dbReference type="NCBI Taxonomy" id="1591409"/>
    <lineage>
        <taxon>Bacteria</taxon>
        <taxon>Pseudomonadati</taxon>
        <taxon>Pseudomonadota</taxon>
        <taxon>Alphaproteobacteria</taxon>
        <taxon>Rhodobacterales</taxon>
        <taxon>Paracoccaceae</taxon>
        <taxon>Pseudohalocynthiibacter</taxon>
    </lineage>
</organism>
<dbReference type="InterPro" id="IPR030923">
    <property type="entry name" value="LptG"/>
</dbReference>
<evidence type="ECO:0000256" key="3">
    <source>
        <dbReference type="ARBA" id="ARBA00022692"/>
    </source>
</evidence>
<evidence type="ECO:0000256" key="4">
    <source>
        <dbReference type="ARBA" id="ARBA00022989"/>
    </source>
</evidence>
<feature type="transmembrane region" description="Helical" evidence="6">
    <location>
        <begin position="60"/>
        <end position="79"/>
    </location>
</feature>
<comment type="subcellular location">
    <subcellularLocation>
        <location evidence="1">Cell membrane</location>
        <topology evidence="1">Multi-pass membrane protein</topology>
    </subcellularLocation>
</comment>
<feature type="transmembrane region" description="Helical" evidence="6">
    <location>
        <begin position="281"/>
        <end position="299"/>
    </location>
</feature>
<feature type="transmembrane region" description="Helical" evidence="6">
    <location>
        <begin position="311"/>
        <end position="328"/>
    </location>
</feature>
<dbReference type="InterPro" id="IPR005495">
    <property type="entry name" value="LptG/LptF_permease"/>
</dbReference>
<evidence type="ECO:0000313" key="7">
    <source>
        <dbReference type="EMBL" id="MFB9233304.1"/>
    </source>
</evidence>
<dbReference type="NCBIfam" id="TIGR04408">
    <property type="entry name" value="LptG_lptG"/>
    <property type="match status" value="1"/>
</dbReference>
<dbReference type="Pfam" id="PF03739">
    <property type="entry name" value="LptF_LptG"/>
    <property type="match status" value="1"/>
</dbReference>
<keyword evidence="2" id="KW-1003">Cell membrane</keyword>
<gene>
    <name evidence="7" type="primary">lptG</name>
    <name evidence="7" type="ORF">ACFFUT_16050</name>
</gene>
<evidence type="ECO:0000256" key="2">
    <source>
        <dbReference type="ARBA" id="ARBA00022475"/>
    </source>
</evidence>
<comment type="caution">
    <text evidence="7">The sequence shown here is derived from an EMBL/GenBank/DDBJ whole genome shotgun (WGS) entry which is preliminary data.</text>
</comment>
<keyword evidence="5 6" id="KW-0472">Membrane</keyword>
<keyword evidence="3 6" id="KW-0812">Transmembrane</keyword>
<feature type="transmembrane region" description="Helical" evidence="6">
    <location>
        <begin position="12"/>
        <end position="29"/>
    </location>
</feature>
<evidence type="ECO:0000256" key="6">
    <source>
        <dbReference type="SAM" id="Phobius"/>
    </source>
</evidence>
<dbReference type="RefSeq" id="WP_213888229.1">
    <property type="nucleotide sequence ID" value="NZ_JAGFNU010000003.1"/>
</dbReference>
<dbReference type="Proteomes" id="UP001589683">
    <property type="component" value="Unassembled WGS sequence"/>
</dbReference>
<feature type="transmembrane region" description="Helical" evidence="6">
    <location>
        <begin position="340"/>
        <end position="361"/>
    </location>
</feature>
<sequence length="364" mass="39991">MTLHLYFARRFLSAFASIFAIFAIIMFLLDMVEQLRKFDSEVIGFTEIVSLSALNVPQSIYQILPLIVILATLTLFLGLARSSEMVVTRAAGRSALRALVPPVLVALLIGVLAVAALNPIVAATTKEYEARVNRYTNNEAVLSISQEGLWLRQGGSEGQTVIRASHANLDGTRLLDTTFMTFSNDGTAIRRIEARTASLTSGAWELIDAKEWRLHNSDNPERDAIFHENLNLPSELTRDQIRDSFGTPDTIPIWDLPAFIESLDRAGFSASRHKVWLQMELALPLLLVAMVMVGACFTLRHTRFGHTGTMVLGAILSGFTLFFIRNFAQVLGESGQIPGIVAAWSPPVAAICLSLALLLHLEDG</sequence>
<dbReference type="EMBL" id="JBHMEA010000049">
    <property type="protein sequence ID" value="MFB9233304.1"/>
    <property type="molecule type" value="Genomic_DNA"/>
</dbReference>
<evidence type="ECO:0000256" key="1">
    <source>
        <dbReference type="ARBA" id="ARBA00004651"/>
    </source>
</evidence>
<feature type="transmembrane region" description="Helical" evidence="6">
    <location>
        <begin position="99"/>
        <end position="121"/>
    </location>
</feature>
<keyword evidence="8" id="KW-1185">Reference proteome</keyword>